<accession>A0A392RIN8</accession>
<protein>
    <submittedName>
        <fullName evidence="1">Uncharacterized protein</fullName>
    </submittedName>
</protein>
<evidence type="ECO:0000313" key="2">
    <source>
        <dbReference type="Proteomes" id="UP000265520"/>
    </source>
</evidence>
<organism evidence="1 2">
    <name type="scientific">Trifolium medium</name>
    <dbReference type="NCBI Taxonomy" id="97028"/>
    <lineage>
        <taxon>Eukaryota</taxon>
        <taxon>Viridiplantae</taxon>
        <taxon>Streptophyta</taxon>
        <taxon>Embryophyta</taxon>
        <taxon>Tracheophyta</taxon>
        <taxon>Spermatophyta</taxon>
        <taxon>Magnoliopsida</taxon>
        <taxon>eudicotyledons</taxon>
        <taxon>Gunneridae</taxon>
        <taxon>Pentapetalae</taxon>
        <taxon>rosids</taxon>
        <taxon>fabids</taxon>
        <taxon>Fabales</taxon>
        <taxon>Fabaceae</taxon>
        <taxon>Papilionoideae</taxon>
        <taxon>50 kb inversion clade</taxon>
        <taxon>NPAAA clade</taxon>
        <taxon>Hologalegina</taxon>
        <taxon>IRL clade</taxon>
        <taxon>Trifolieae</taxon>
        <taxon>Trifolium</taxon>
    </lineage>
</organism>
<feature type="non-terminal residue" evidence="1">
    <location>
        <position position="64"/>
    </location>
</feature>
<reference evidence="1 2" key="1">
    <citation type="journal article" date="2018" name="Front. Plant Sci.">
        <title>Red Clover (Trifolium pratense) and Zigzag Clover (T. medium) - A Picture of Genomic Similarities and Differences.</title>
        <authorList>
            <person name="Dluhosova J."/>
            <person name="Istvanek J."/>
            <person name="Nedelnik J."/>
            <person name="Repkova J."/>
        </authorList>
    </citation>
    <scope>NUCLEOTIDE SEQUENCE [LARGE SCALE GENOMIC DNA]</scope>
    <source>
        <strain evidence="2">cv. 10/8</strain>
        <tissue evidence="1">Leaf</tissue>
    </source>
</reference>
<sequence>MEVGDEETMSNEAIQEYRIEAERLFNIGTNLDVSSNAERIMMIEKFVELEKKDVKNMEDLEEEE</sequence>
<proteinExistence type="predicted"/>
<dbReference type="Proteomes" id="UP000265520">
    <property type="component" value="Unassembled WGS sequence"/>
</dbReference>
<evidence type="ECO:0000313" key="1">
    <source>
        <dbReference type="EMBL" id="MCI36109.1"/>
    </source>
</evidence>
<dbReference type="EMBL" id="LXQA010230525">
    <property type="protein sequence ID" value="MCI36109.1"/>
    <property type="molecule type" value="Genomic_DNA"/>
</dbReference>
<dbReference type="AlphaFoldDB" id="A0A392RIN8"/>
<comment type="caution">
    <text evidence="1">The sequence shown here is derived from an EMBL/GenBank/DDBJ whole genome shotgun (WGS) entry which is preliminary data.</text>
</comment>
<keyword evidence="2" id="KW-1185">Reference proteome</keyword>
<name>A0A392RIN8_9FABA</name>